<evidence type="ECO:0000313" key="2">
    <source>
        <dbReference type="Proteomes" id="UP000257109"/>
    </source>
</evidence>
<accession>A0A371FJR0</accession>
<organism evidence="1 2">
    <name type="scientific">Mucuna pruriens</name>
    <name type="common">Velvet bean</name>
    <name type="synonym">Dolichos pruriens</name>
    <dbReference type="NCBI Taxonomy" id="157652"/>
    <lineage>
        <taxon>Eukaryota</taxon>
        <taxon>Viridiplantae</taxon>
        <taxon>Streptophyta</taxon>
        <taxon>Embryophyta</taxon>
        <taxon>Tracheophyta</taxon>
        <taxon>Spermatophyta</taxon>
        <taxon>Magnoliopsida</taxon>
        <taxon>eudicotyledons</taxon>
        <taxon>Gunneridae</taxon>
        <taxon>Pentapetalae</taxon>
        <taxon>rosids</taxon>
        <taxon>fabids</taxon>
        <taxon>Fabales</taxon>
        <taxon>Fabaceae</taxon>
        <taxon>Papilionoideae</taxon>
        <taxon>50 kb inversion clade</taxon>
        <taxon>NPAAA clade</taxon>
        <taxon>indigoferoid/millettioid clade</taxon>
        <taxon>Phaseoleae</taxon>
        <taxon>Mucuna</taxon>
    </lineage>
</organism>
<sequence>MKKYSQSVLAIQERPTKRQDPQITFSDEDYKETIPHSDHPMVISVVIADYKVERVLVDQGSSANVLFWPAFRKMEKIRFMVVNASMSYNVILGRPVLNQLRAIVSTVHLCMKYPISRSMGVICVD</sequence>
<name>A0A371FJR0_MUCPR</name>
<comment type="caution">
    <text evidence="1">The sequence shown here is derived from an EMBL/GenBank/DDBJ whole genome shotgun (WGS) entry which is preliminary data.</text>
</comment>
<dbReference type="AlphaFoldDB" id="A0A371FJR0"/>
<reference evidence="1" key="1">
    <citation type="submission" date="2018-05" db="EMBL/GenBank/DDBJ databases">
        <title>Draft genome of Mucuna pruriens seed.</title>
        <authorList>
            <person name="Nnadi N.E."/>
            <person name="Vos R."/>
            <person name="Hasami M.H."/>
            <person name="Devisetty U.K."/>
            <person name="Aguiy J.C."/>
        </authorList>
    </citation>
    <scope>NUCLEOTIDE SEQUENCE [LARGE SCALE GENOMIC DNA]</scope>
    <source>
        <strain evidence="1">JCA_2017</strain>
    </source>
</reference>
<evidence type="ECO:0000313" key="1">
    <source>
        <dbReference type="EMBL" id="RDX78555.1"/>
    </source>
</evidence>
<protein>
    <recommendedName>
        <fullName evidence="3">Retrotransposon gag domain-containing protein</fullName>
    </recommendedName>
</protein>
<dbReference type="OrthoDB" id="1748369at2759"/>
<dbReference type="EMBL" id="QJKJ01008830">
    <property type="protein sequence ID" value="RDX78555.1"/>
    <property type="molecule type" value="Genomic_DNA"/>
</dbReference>
<evidence type="ECO:0008006" key="3">
    <source>
        <dbReference type="Google" id="ProtNLM"/>
    </source>
</evidence>
<dbReference type="PANTHER" id="PTHR33240:SF8">
    <property type="entry name" value="OS03G0439900 PROTEIN"/>
    <property type="match status" value="1"/>
</dbReference>
<proteinExistence type="predicted"/>
<keyword evidence="2" id="KW-1185">Reference proteome</keyword>
<feature type="non-terminal residue" evidence="1">
    <location>
        <position position="1"/>
    </location>
</feature>
<dbReference type="Proteomes" id="UP000257109">
    <property type="component" value="Unassembled WGS sequence"/>
</dbReference>
<dbReference type="PANTHER" id="PTHR33240">
    <property type="entry name" value="OS08G0508500 PROTEIN"/>
    <property type="match status" value="1"/>
</dbReference>
<gene>
    <name evidence="1" type="ORF">CR513_41156</name>
</gene>